<feature type="coiled-coil region" evidence="1">
    <location>
        <begin position="210"/>
        <end position="362"/>
    </location>
</feature>
<dbReference type="STRING" id="1314785.A0A165GMG6"/>
<dbReference type="InParanoid" id="A0A165GMG6"/>
<organism evidence="3 4">
    <name type="scientific">Laetiporus sulphureus 93-53</name>
    <dbReference type="NCBI Taxonomy" id="1314785"/>
    <lineage>
        <taxon>Eukaryota</taxon>
        <taxon>Fungi</taxon>
        <taxon>Dikarya</taxon>
        <taxon>Basidiomycota</taxon>
        <taxon>Agaricomycotina</taxon>
        <taxon>Agaricomycetes</taxon>
        <taxon>Polyporales</taxon>
        <taxon>Laetiporus</taxon>
    </lineage>
</organism>
<feature type="region of interest" description="Disordered" evidence="2">
    <location>
        <begin position="18"/>
        <end position="39"/>
    </location>
</feature>
<name>A0A165GMG6_9APHY</name>
<protein>
    <submittedName>
        <fullName evidence="3">Uncharacterized protein</fullName>
    </submittedName>
</protein>
<dbReference type="AlphaFoldDB" id="A0A165GMG6"/>
<dbReference type="GeneID" id="63819462"/>
<sequence length="486" mass="54408">MAHARAFGYRDDDFRPRPYSARPVARQRSPFTGRHSATYAGLPQSRAASPVINATDIATHSATDINVSPRRKGTSGLSQWIEPAAETLVLGLVDYVLPAVSFVFNALAPPEIPVASSEGHAPSDFSSNGGPVRTGDISKAARRRAQSPSMMPGEGVPIVTELSASYAAQKAVDHSLGDTRTKVKAIETSNKGPKRADTKRAAVSGKRAELVKTSAKKAHLKAEIEDMRKQVKAAKDARLFEEKQAEDLRLLQEKVEKRISSALRRLEDLEDRIDDMSVKRAQQRALEEEEKQAAIARAEAQRLAQEQEAIARAEAQKLAEAQAAFARAEEQRLQEEQRQQALRQVEAEISKLRIILAAHEAKWSRLQEDMTLLRVDPDLLPWSILPGSLRGDDDITMQNVRPFVLHPLRERDLKMSRLELLVLEKNRYEAQFFFSYIVPRVAVHHRERVVRMAGRFARILEVLEAEEVMAIQEEEEAELEDEDATE</sequence>
<dbReference type="RefSeq" id="XP_040768294.1">
    <property type="nucleotide sequence ID" value="XM_040902431.1"/>
</dbReference>
<dbReference type="Proteomes" id="UP000076871">
    <property type="component" value="Unassembled WGS sequence"/>
</dbReference>
<keyword evidence="1" id="KW-0175">Coiled coil</keyword>
<dbReference type="EMBL" id="KV427609">
    <property type="protein sequence ID" value="KZT10554.1"/>
    <property type="molecule type" value="Genomic_DNA"/>
</dbReference>
<evidence type="ECO:0000313" key="3">
    <source>
        <dbReference type="EMBL" id="KZT10554.1"/>
    </source>
</evidence>
<evidence type="ECO:0000256" key="1">
    <source>
        <dbReference type="SAM" id="Coils"/>
    </source>
</evidence>
<accession>A0A165GMG6</accession>
<reference evidence="3 4" key="1">
    <citation type="journal article" date="2016" name="Mol. Biol. Evol.">
        <title>Comparative Genomics of Early-Diverging Mushroom-Forming Fungi Provides Insights into the Origins of Lignocellulose Decay Capabilities.</title>
        <authorList>
            <person name="Nagy L.G."/>
            <person name="Riley R."/>
            <person name="Tritt A."/>
            <person name="Adam C."/>
            <person name="Daum C."/>
            <person name="Floudas D."/>
            <person name="Sun H."/>
            <person name="Yadav J.S."/>
            <person name="Pangilinan J."/>
            <person name="Larsson K.H."/>
            <person name="Matsuura K."/>
            <person name="Barry K."/>
            <person name="Labutti K."/>
            <person name="Kuo R."/>
            <person name="Ohm R.A."/>
            <person name="Bhattacharya S.S."/>
            <person name="Shirouzu T."/>
            <person name="Yoshinaga Y."/>
            <person name="Martin F.M."/>
            <person name="Grigoriev I.V."/>
            <person name="Hibbett D.S."/>
        </authorList>
    </citation>
    <scope>NUCLEOTIDE SEQUENCE [LARGE SCALE GENOMIC DNA]</scope>
    <source>
        <strain evidence="3 4">93-53</strain>
    </source>
</reference>
<proteinExistence type="predicted"/>
<keyword evidence="4" id="KW-1185">Reference proteome</keyword>
<feature type="region of interest" description="Disordered" evidence="2">
    <location>
        <begin position="115"/>
        <end position="153"/>
    </location>
</feature>
<gene>
    <name evidence="3" type="ORF">LAESUDRAFT_429807</name>
</gene>
<evidence type="ECO:0000313" key="4">
    <source>
        <dbReference type="Proteomes" id="UP000076871"/>
    </source>
</evidence>
<dbReference type="OrthoDB" id="412109at2759"/>
<evidence type="ECO:0000256" key="2">
    <source>
        <dbReference type="SAM" id="MobiDB-lite"/>
    </source>
</evidence>